<dbReference type="Proteomes" id="UP000016933">
    <property type="component" value="Unassembled WGS sequence"/>
</dbReference>
<dbReference type="OMA" id="WYKLCVL"/>
<accession>N1PW34</accession>
<organism evidence="2 3">
    <name type="scientific">Dothistroma septosporum (strain NZE10 / CBS 128990)</name>
    <name type="common">Red band needle blight fungus</name>
    <name type="synonym">Mycosphaerella pini</name>
    <dbReference type="NCBI Taxonomy" id="675120"/>
    <lineage>
        <taxon>Eukaryota</taxon>
        <taxon>Fungi</taxon>
        <taxon>Dikarya</taxon>
        <taxon>Ascomycota</taxon>
        <taxon>Pezizomycotina</taxon>
        <taxon>Dothideomycetes</taxon>
        <taxon>Dothideomycetidae</taxon>
        <taxon>Mycosphaerellales</taxon>
        <taxon>Mycosphaerellaceae</taxon>
        <taxon>Dothistroma</taxon>
    </lineage>
</organism>
<evidence type="ECO:0000313" key="3">
    <source>
        <dbReference type="Proteomes" id="UP000016933"/>
    </source>
</evidence>
<dbReference type="AlphaFoldDB" id="N1PW34"/>
<keyword evidence="3" id="KW-1185">Reference proteome</keyword>
<dbReference type="EMBL" id="KB446536">
    <property type="protein sequence ID" value="EME47148.1"/>
    <property type="molecule type" value="Genomic_DNA"/>
</dbReference>
<name>N1PW34_DOTSN</name>
<sequence>MAAVRRSTRSASALYNSNGRDYLASELGCSQDELNAWLKSSKVRPHVQVWYKLCVLGRRRCQEITDWIARGTHIGKVGYFYDDSKLQNDVLLECLCEGNIEVGTGYEISIFADPSVHTYNWSTQEIWARSAWRIVQENASPGDVFELMVLEHAARAYALVIDILSIAFHSITFRRSESVWEEIIDFGTSLAFEPTVDEAAVCSRNRKVVYRASQLDQTPDPGHEKVQQDDQSDTSSVAESEASTIYYADDADFEEPSTPSTKAVSVRSSPRTPKKSKKWRDVVDENDTIVVARSVDKWLRGKSATPTPMRQQLVRMDFA</sequence>
<dbReference type="eggNOG" id="ENOG502R906">
    <property type="taxonomic scope" value="Eukaryota"/>
</dbReference>
<reference evidence="3" key="1">
    <citation type="journal article" date="2012" name="PLoS Genet.">
        <title>The genomes of the fungal plant pathogens Cladosporium fulvum and Dothistroma septosporum reveal adaptation to different hosts and lifestyles but also signatures of common ancestry.</title>
        <authorList>
            <person name="de Wit P.J.G.M."/>
            <person name="van der Burgt A."/>
            <person name="Oekmen B."/>
            <person name="Stergiopoulos I."/>
            <person name="Abd-Elsalam K.A."/>
            <person name="Aerts A.L."/>
            <person name="Bahkali A.H."/>
            <person name="Beenen H.G."/>
            <person name="Chettri P."/>
            <person name="Cox M.P."/>
            <person name="Datema E."/>
            <person name="de Vries R.P."/>
            <person name="Dhillon B."/>
            <person name="Ganley A.R."/>
            <person name="Griffiths S.A."/>
            <person name="Guo Y."/>
            <person name="Hamelin R.C."/>
            <person name="Henrissat B."/>
            <person name="Kabir M.S."/>
            <person name="Jashni M.K."/>
            <person name="Kema G."/>
            <person name="Klaubauf S."/>
            <person name="Lapidus A."/>
            <person name="Levasseur A."/>
            <person name="Lindquist E."/>
            <person name="Mehrabi R."/>
            <person name="Ohm R.A."/>
            <person name="Owen T.J."/>
            <person name="Salamov A."/>
            <person name="Schwelm A."/>
            <person name="Schijlen E."/>
            <person name="Sun H."/>
            <person name="van den Burg H.A."/>
            <person name="van Ham R.C.H.J."/>
            <person name="Zhang S."/>
            <person name="Goodwin S.B."/>
            <person name="Grigoriev I.V."/>
            <person name="Collemare J."/>
            <person name="Bradshaw R.E."/>
        </authorList>
    </citation>
    <scope>NUCLEOTIDE SEQUENCE [LARGE SCALE GENOMIC DNA]</scope>
    <source>
        <strain evidence="3">NZE10 / CBS 128990</strain>
    </source>
</reference>
<dbReference type="OrthoDB" id="3943993at2759"/>
<dbReference type="HOGENOM" id="CLU_871613_0_0_1"/>
<reference evidence="2 3" key="2">
    <citation type="journal article" date="2012" name="PLoS Pathog.">
        <title>Diverse lifestyles and strategies of plant pathogenesis encoded in the genomes of eighteen Dothideomycetes fungi.</title>
        <authorList>
            <person name="Ohm R.A."/>
            <person name="Feau N."/>
            <person name="Henrissat B."/>
            <person name="Schoch C.L."/>
            <person name="Horwitz B.A."/>
            <person name="Barry K.W."/>
            <person name="Condon B.J."/>
            <person name="Copeland A.C."/>
            <person name="Dhillon B."/>
            <person name="Glaser F."/>
            <person name="Hesse C.N."/>
            <person name="Kosti I."/>
            <person name="LaButti K."/>
            <person name="Lindquist E.A."/>
            <person name="Lucas S."/>
            <person name="Salamov A.A."/>
            <person name="Bradshaw R.E."/>
            <person name="Ciuffetti L."/>
            <person name="Hamelin R.C."/>
            <person name="Kema G.H.J."/>
            <person name="Lawrence C."/>
            <person name="Scott J.A."/>
            <person name="Spatafora J.W."/>
            <person name="Turgeon B.G."/>
            <person name="de Wit P.J.G.M."/>
            <person name="Zhong S."/>
            <person name="Goodwin S.B."/>
            <person name="Grigoriev I.V."/>
        </authorList>
    </citation>
    <scope>NUCLEOTIDE SEQUENCE [LARGE SCALE GENOMIC DNA]</scope>
    <source>
        <strain evidence="3">NZE10 / CBS 128990</strain>
    </source>
</reference>
<feature type="region of interest" description="Disordered" evidence="1">
    <location>
        <begin position="212"/>
        <end position="280"/>
    </location>
</feature>
<evidence type="ECO:0000313" key="2">
    <source>
        <dbReference type="EMBL" id="EME47148.1"/>
    </source>
</evidence>
<proteinExistence type="predicted"/>
<protein>
    <submittedName>
        <fullName evidence="2">Uncharacterized protein</fullName>
    </submittedName>
</protein>
<evidence type="ECO:0000256" key="1">
    <source>
        <dbReference type="SAM" id="MobiDB-lite"/>
    </source>
</evidence>
<feature type="compositionally biased region" description="Polar residues" evidence="1">
    <location>
        <begin position="233"/>
        <end position="243"/>
    </location>
</feature>
<gene>
    <name evidence="2" type="ORF">DOTSEDRAFT_20951</name>
</gene>